<dbReference type="Proteomes" id="UP000007486">
    <property type="component" value="Chromosome"/>
</dbReference>
<keyword evidence="3 11" id="KW-0547">Nucleotide-binding</keyword>
<evidence type="ECO:0000256" key="4">
    <source>
        <dbReference type="ARBA" id="ARBA00022801"/>
    </source>
</evidence>
<dbReference type="AlphaFoldDB" id="F0R0V6"/>
<dbReference type="KEGG" id="bsa:Bacsa_2796"/>
<dbReference type="Gene3D" id="3.30.70.240">
    <property type="match status" value="1"/>
</dbReference>
<keyword evidence="4 11" id="KW-0378">Hydrolase</keyword>
<evidence type="ECO:0000256" key="6">
    <source>
        <dbReference type="ARBA" id="ARBA00023134"/>
    </source>
</evidence>
<dbReference type="STRING" id="667015.Bacsa_2796"/>
<dbReference type="InterPro" id="IPR035647">
    <property type="entry name" value="EFG_III/V"/>
</dbReference>
<dbReference type="GO" id="GO:0003746">
    <property type="term" value="F:translation elongation factor activity"/>
    <property type="evidence" value="ECO:0007669"/>
    <property type="project" value="UniProtKB-UniRule"/>
</dbReference>
<evidence type="ECO:0000256" key="8">
    <source>
        <dbReference type="ARBA" id="ARBA00050293"/>
    </source>
</evidence>
<dbReference type="RefSeq" id="WP_013618702.1">
    <property type="nucleotide sequence ID" value="NC_015164.1"/>
</dbReference>
<dbReference type="Gene3D" id="3.30.70.2570">
    <property type="entry name" value="Elongation factor 4, C-terminal domain"/>
    <property type="match status" value="1"/>
</dbReference>
<evidence type="ECO:0000313" key="13">
    <source>
        <dbReference type="EMBL" id="ADY37329.1"/>
    </source>
</evidence>
<dbReference type="Pfam" id="PF06421">
    <property type="entry name" value="LepA_C"/>
    <property type="match status" value="1"/>
</dbReference>
<dbReference type="Gene3D" id="2.40.30.10">
    <property type="entry name" value="Translation factors"/>
    <property type="match status" value="1"/>
</dbReference>
<dbReference type="HAMAP" id="MF_00071">
    <property type="entry name" value="LepA"/>
    <property type="match status" value="1"/>
</dbReference>
<evidence type="ECO:0000256" key="5">
    <source>
        <dbReference type="ARBA" id="ARBA00022917"/>
    </source>
</evidence>
<dbReference type="OrthoDB" id="9801591at2"/>
<sequence length="593" mass="66616">MKNIRNFCIIAHIDHGKSTLADRLLEYTQTIKITEGQMLDDMDLERERGITIKSHAIQMEYMYNGEKYILNLIDTPGHVDFSYEVSRSIAACEGALLVVDASQGVQAQTISNLYMALEHDLEIIPVMNKCDMDSAMPDEVEDEIIDLLGCKREEIIRASGKTGMGVEEILKAVVERIPCPTGDENAPLQALIFDSVFNSFRGIIAYFKVENGVIRTGDKVKFFNTGKEYDADEVGVLKMDLVPRKELRTGDVGYIISGIKTSREVKVGDTITHIERPCEKAIEGFEEVKPMVFAGVYPIEAEDYENLRSSLEKLQLNDASLTFQPESSLALGFGFRCGFLGLLHMEIVQERLDREFNMNVITTVPNVSYMVYDKQGGVQEVHNPGGMPDPTLIDHIEEPYIDASIITTTDYIGPIMTLCLGKRGELVRQDYISGNRVELHYKMPLGEIVIDFYDKLKSLSKGYASFDYHTAGFRPSKLVKLDILLNGEPVDALSTLTHVDNAYDLGRRMCEKLKELIPRQQFEIAIQAAIGAKIIARETIKAVRKDVTAKCYGGDVSRKRKLLEKQKRGKKRMKQIGTVEVPQKAFLAVLKLD</sequence>
<dbReference type="InterPro" id="IPR038363">
    <property type="entry name" value="LepA_C_sf"/>
</dbReference>
<dbReference type="PANTHER" id="PTHR43512">
    <property type="entry name" value="TRANSLATION FACTOR GUF1-RELATED"/>
    <property type="match status" value="1"/>
</dbReference>
<dbReference type="PROSITE" id="PS51722">
    <property type="entry name" value="G_TR_2"/>
    <property type="match status" value="1"/>
</dbReference>
<feature type="binding site" evidence="11">
    <location>
        <begin position="14"/>
        <end position="19"/>
    </location>
    <ligand>
        <name>GTP</name>
        <dbReference type="ChEBI" id="CHEBI:37565"/>
    </ligand>
</feature>
<dbReference type="SUPFAM" id="SSF52540">
    <property type="entry name" value="P-loop containing nucleoside triphosphate hydrolases"/>
    <property type="match status" value="1"/>
</dbReference>
<protein>
    <recommendedName>
        <fullName evidence="11">Elongation factor 4</fullName>
        <shortName evidence="11">EF-4</shortName>
        <ecNumber evidence="11">3.6.5.n1</ecNumber>
    </recommendedName>
    <alternativeName>
        <fullName evidence="11">Ribosomal back-translocase LepA</fullName>
    </alternativeName>
</protein>
<dbReference type="GO" id="GO:0045727">
    <property type="term" value="P:positive regulation of translation"/>
    <property type="evidence" value="ECO:0007669"/>
    <property type="project" value="UniProtKB-UniRule"/>
</dbReference>
<dbReference type="InterPro" id="IPR004161">
    <property type="entry name" value="EFTu-like_2"/>
</dbReference>
<evidence type="ECO:0000313" key="14">
    <source>
        <dbReference type="Proteomes" id="UP000007486"/>
    </source>
</evidence>
<dbReference type="NCBIfam" id="TIGR01393">
    <property type="entry name" value="lepA"/>
    <property type="match status" value="1"/>
</dbReference>
<dbReference type="HOGENOM" id="CLU_009995_3_3_10"/>
<organism evidence="13 14">
    <name type="scientific">Phocaeicola salanitronis (strain DSM 18170 / JCM 13657 / CCUG 60908 / BL78)</name>
    <name type="common">Bacteroides salanitronis</name>
    <dbReference type="NCBI Taxonomy" id="667015"/>
    <lineage>
        <taxon>Bacteria</taxon>
        <taxon>Pseudomonadati</taxon>
        <taxon>Bacteroidota</taxon>
        <taxon>Bacteroidia</taxon>
        <taxon>Bacteroidales</taxon>
        <taxon>Bacteroidaceae</taxon>
        <taxon>Phocaeicola</taxon>
    </lineage>
</organism>
<evidence type="ECO:0000256" key="3">
    <source>
        <dbReference type="ARBA" id="ARBA00022741"/>
    </source>
</evidence>
<comment type="similarity">
    <text evidence="1 11">Belongs to the TRAFAC class translation factor GTPase superfamily. Classic translation factor GTPase family. LepA subfamily.</text>
</comment>
<dbReference type="CDD" id="cd03709">
    <property type="entry name" value="lepA_C"/>
    <property type="match status" value="1"/>
</dbReference>
<keyword evidence="11" id="KW-0997">Cell inner membrane</keyword>
<evidence type="ECO:0000256" key="11">
    <source>
        <dbReference type="HAMAP-Rule" id="MF_00071"/>
    </source>
</evidence>
<comment type="subcellular location">
    <subcellularLocation>
        <location evidence="11">Cell inner membrane</location>
        <topology evidence="11">Peripheral membrane protein</topology>
        <orientation evidence="11">Cytoplasmic side</orientation>
    </subcellularLocation>
</comment>
<accession>F0R0V6</accession>
<feature type="binding site" evidence="11">
    <location>
        <begin position="128"/>
        <end position="131"/>
    </location>
    <ligand>
        <name>GTP</name>
        <dbReference type="ChEBI" id="CHEBI:37565"/>
    </ligand>
</feature>
<keyword evidence="5 11" id="KW-0648">Protein biosynthesis</keyword>
<dbReference type="SUPFAM" id="SSF54980">
    <property type="entry name" value="EF-G C-terminal domain-like"/>
    <property type="match status" value="2"/>
</dbReference>
<dbReference type="InterPro" id="IPR000795">
    <property type="entry name" value="T_Tr_GTP-bd_dom"/>
</dbReference>
<reference evidence="13 14" key="1">
    <citation type="journal article" date="2011" name="Stand. Genomic Sci.">
        <title>Complete genome sequence of Bacteroides salanitronis type strain (BL78).</title>
        <authorList>
            <person name="Gronow S."/>
            <person name="Held B."/>
            <person name="Lucas S."/>
            <person name="Lapidus A."/>
            <person name="Del Rio T.G."/>
            <person name="Nolan M."/>
            <person name="Tice H."/>
            <person name="Deshpande S."/>
            <person name="Cheng J.F."/>
            <person name="Pitluck S."/>
            <person name="Liolios K."/>
            <person name="Pagani I."/>
            <person name="Ivanova N."/>
            <person name="Mavromatis K."/>
            <person name="Pati A."/>
            <person name="Tapia R."/>
            <person name="Han C."/>
            <person name="Goodwin L."/>
            <person name="Chen A."/>
            <person name="Palaniappan K."/>
            <person name="Land M."/>
            <person name="Hauser L."/>
            <person name="Chang Y.J."/>
            <person name="Jeffries C.D."/>
            <person name="Brambilla E.M."/>
            <person name="Rohde M."/>
            <person name="Goker M."/>
            <person name="Detter J.C."/>
            <person name="Woyke T."/>
            <person name="Bristow J."/>
            <person name="Markowitz V."/>
            <person name="Hugenholtz P."/>
            <person name="Kyrpides N.C."/>
            <person name="Klenk H.P."/>
            <person name="Eisen J.A."/>
        </authorList>
    </citation>
    <scope>NUCLEOTIDE SEQUENCE [LARGE SCALE GENOMIC DNA]</scope>
    <source>
        <strain evidence="13 14">DSM 18170</strain>
    </source>
</reference>
<dbReference type="InterPro" id="IPR006297">
    <property type="entry name" value="EF-4"/>
</dbReference>
<dbReference type="Pfam" id="PF00679">
    <property type="entry name" value="EFG_C"/>
    <property type="match status" value="1"/>
</dbReference>
<dbReference type="Pfam" id="PF00009">
    <property type="entry name" value="GTP_EFTU"/>
    <property type="match status" value="1"/>
</dbReference>
<dbReference type="FunFam" id="3.30.70.2570:FF:000001">
    <property type="entry name" value="Translation factor GUF1, mitochondrial"/>
    <property type="match status" value="1"/>
</dbReference>
<dbReference type="GO" id="GO:0005525">
    <property type="term" value="F:GTP binding"/>
    <property type="evidence" value="ECO:0007669"/>
    <property type="project" value="UniProtKB-UniRule"/>
</dbReference>
<dbReference type="EC" id="3.6.5.n1" evidence="11"/>
<dbReference type="PRINTS" id="PR00315">
    <property type="entry name" value="ELONGATNFCT"/>
</dbReference>
<dbReference type="InterPro" id="IPR000640">
    <property type="entry name" value="EFG_V-like"/>
</dbReference>
<feature type="domain" description="Tr-type G" evidence="12">
    <location>
        <begin position="2"/>
        <end position="181"/>
    </location>
</feature>
<comment type="catalytic activity">
    <reaction evidence="8 11">
        <text>GTP + H2O = GDP + phosphate + H(+)</text>
        <dbReference type="Rhea" id="RHEA:19669"/>
        <dbReference type="ChEBI" id="CHEBI:15377"/>
        <dbReference type="ChEBI" id="CHEBI:15378"/>
        <dbReference type="ChEBI" id="CHEBI:37565"/>
        <dbReference type="ChEBI" id="CHEBI:43474"/>
        <dbReference type="ChEBI" id="CHEBI:58189"/>
        <dbReference type="EC" id="3.6.5.n1"/>
    </reaction>
</comment>
<dbReference type="Gene3D" id="3.30.70.870">
    <property type="entry name" value="Elongation Factor G (Translational Gtpase), domain 3"/>
    <property type="match status" value="1"/>
</dbReference>
<dbReference type="InterPro" id="IPR027417">
    <property type="entry name" value="P-loop_NTPase"/>
</dbReference>
<keyword evidence="2 11" id="KW-1003">Cell membrane</keyword>
<evidence type="ECO:0000256" key="9">
    <source>
        <dbReference type="ARBA" id="ARBA00057626"/>
    </source>
</evidence>
<gene>
    <name evidence="11" type="primary">lepA</name>
    <name evidence="13" type="ordered locus">Bacsa_2796</name>
</gene>
<dbReference type="GO" id="GO:0003924">
    <property type="term" value="F:GTPase activity"/>
    <property type="evidence" value="ECO:0007669"/>
    <property type="project" value="UniProtKB-UniRule"/>
</dbReference>
<dbReference type="GO" id="GO:0005886">
    <property type="term" value="C:plasma membrane"/>
    <property type="evidence" value="ECO:0007669"/>
    <property type="project" value="UniProtKB-SubCell"/>
</dbReference>
<dbReference type="NCBIfam" id="TIGR00231">
    <property type="entry name" value="small_GTP"/>
    <property type="match status" value="1"/>
</dbReference>
<comment type="function">
    <text evidence="9 11">Required for accurate and efficient protein synthesis under certain stress conditions. May act as a fidelity factor of the translation reaction, by catalyzing a one-codon backward translocation of tRNAs on improperly translocated ribosomes. Back-translocation proceeds from a post-translocation (POST) complex to a pre-translocation (PRE) complex, thus giving elongation factor G a second chance to translocate the tRNAs correctly. Binds to ribosomes in a GTP-dependent manner.</text>
</comment>
<evidence type="ECO:0000259" key="12">
    <source>
        <dbReference type="PROSITE" id="PS51722"/>
    </source>
</evidence>
<dbReference type="CDD" id="cd03699">
    <property type="entry name" value="EF4_II"/>
    <property type="match status" value="1"/>
</dbReference>
<dbReference type="CDD" id="cd16260">
    <property type="entry name" value="EF4_III"/>
    <property type="match status" value="1"/>
</dbReference>
<dbReference type="InterPro" id="IPR035654">
    <property type="entry name" value="LepA_IV"/>
</dbReference>
<dbReference type="FunFam" id="3.40.50.300:FF:000078">
    <property type="entry name" value="Elongation factor 4"/>
    <property type="match status" value="1"/>
</dbReference>
<comment type="similarity">
    <text evidence="10">Belongs to the GTP-binding elongation factor family. LepA subfamily.</text>
</comment>
<keyword evidence="6 11" id="KW-0342">GTP-binding</keyword>
<dbReference type="EMBL" id="CP002530">
    <property type="protein sequence ID" value="ADY37329.1"/>
    <property type="molecule type" value="Genomic_DNA"/>
</dbReference>
<evidence type="ECO:0000256" key="10">
    <source>
        <dbReference type="ARBA" id="ARBA00061052"/>
    </source>
</evidence>
<dbReference type="eggNOG" id="COG0481">
    <property type="taxonomic scope" value="Bacteria"/>
</dbReference>
<proteinExistence type="inferred from homology"/>
<dbReference type="FunFam" id="3.30.70.870:FF:000004">
    <property type="entry name" value="Translation factor GUF1, mitochondrial"/>
    <property type="match status" value="1"/>
</dbReference>
<dbReference type="FunFam" id="2.40.30.10:FF:000015">
    <property type="entry name" value="Translation factor GUF1, mitochondrial"/>
    <property type="match status" value="1"/>
</dbReference>
<dbReference type="Gene3D" id="3.40.50.300">
    <property type="entry name" value="P-loop containing nucleotide triphosphate hydrolases"/>
    <property type="match status" value="1"/>
</dbReference>
<dbReference type="InterPro" id="IPR005225">
    <property type="entry name" value="Small_GTP-bd"/>
</dbReference>
<evidence type="ECO:0000256" key="1">
    <source>
        <dbReference type="ARBA" id="ARBA00005454"/>
    </source>
</evidence>
<keyword evidence="14" id="KW-1185">Reference proteome</keyword>
<keyword evidence="7 11" id="KW-0472">Membrane</keyword>
<dbReference type="FunFam" id="3.30.70.240:FF:000007">
    <property type="entry name" value="Translation factor GUF1, mitochondrial"/>
    <property type="match status" value="1"/>
</dbReference>
<dbReference type="GO" id="GO:0043022">
    <property type="term" value="F:ribosome binding"/>
    <property type="evidence" value="ECO:0007669"/>
    <property type="project" value="UniProtKB-UniRule"/>
</dbReference>
<dbReference type="Pfam" id="PF03144">
    <property type="entry name" value="GTP_EFTU_D2"/>
    <property type="match status" value="1"/>
</dbReference>
<name>F0R0V6_PHOSB</name>
<dbReference type="PANTHER" id="PTHR43512:SF4">
    <property type="entry name" value="TRANSLATION FACTOR GUF1 HOMOLOG, CHLOROPLASTIC"/>
    <property type="match status" value="1"/>
</dbReference>
<evidence type="ECO:0000256" key="2">
    <source>
        <dbReference type="ARBA" id="ARBA00022475"/>
    </source>
</evidence>
<evidence type="ECO:0000256" key="7">
    <source>
        <dbReference type="ARBA" id="ARBA00023136"/>
    </source>
</evidence>
<dbReference type="CDD" id="cd01890">
    <property type="entry name" value="LepA"/>
    <property type="match status" value="1"/>
</dbReference>
<dbReference type="InterPro" id="IPR013842">
    <property type="entry name" value="LepA_CTD"/>
</dbReference>